<keyword evidence="2" id="KW-1185">Reference proteome</keyword>
<evidence type="ECO:0000313" key="1">
    <source>
        <dbReference type="EMBL" id="CAG8708369.1"/>
    </source>
</evidence>
<feature type="non-terminal residue" evidence="1">
    <location>
        <position position="83"/>
    </location>
</feature>
<dbReference type="EMBL" id="CAJVPW010025343">
    <property type="protein sequence ID" value="CAG8708369.1"/>
    <property type="molecule type" value="Genomic_DNA"/>
</dbReference>
<gene>
    <name evidence="1" type="ORF">SPELUC_LOCUS11664</name>
</gene>
<accession>A0ACA9PH89</accession>
<comment type="caution">
    <text evidence="1">The sequence shown here is derived from an EMBL/GenBank/DDBJ whole genome shotgun (WGS) entry which is preliminary data.</text>
</comment>
<protein>
    <submittedName>
        <fullName evidence="1">15750_t:CDS:1</fullName>
    </submittedName>
</protein>
<organism evidence="1 2">
    <name type="scientific">Cetraspora pellucida</name>
    <dbReference type="NCBI Taxonomy" id="1433469"/>
    <lineage>
        <taxon>Eukaryota</taxon>
        <taxon>Fungi</taxon>
        <taxon>Fungi incertae sedis</taxon>
        <taxon>Mucoromycota</taxon>
        <taxon>Glomeromycotina</taxon>
        <taxon>Glomeromycetes</taxon>
        <taxon>Diversisporales</taxon>
        <taxon>Gigasporaceae</taxon>
        <taxon>Cetraspora</taxon>
    </lineage>
</organism>
<sequence length="83" mass="9482">AQEYVIANNNLITTEMPIDKEIIEAIKNHDCIKPEEESQCKPILLAKVLRFICGILTFFEQQPDGSFNVDSSFIRDLGKLKKK</sequence>
<name>A0ACA9PH89_9GLOM</name>
<evidence type="ECO:0000313" key="2">
    <source>
        <dbReference type="Proteomes" id="UP000789366"/>
    </source>
</evidence>
<feature type="non-terminal residue" evidence="1">
    <location>
        <position position="1"/>
    </location>
</feature>
<reference evidence="1" key="1">
    <citation type="submission" date="2021-06" db="EMBL/GenBank/DDBJ databases">
        <authorList>
            <person name="Kallberg Y."/>
            <person name="Tangrot J."/>
            <person name="Rosling A."/>
        </authorList>
    </citation>
    <scope>NUCLEOTIDE SEQUENCE</scope>
    <source>
        <strain evidence="1">28 12/20/2015</strain>
    </source>
</reference>
<dbReference type="Proteomes" id="UP000789366">
    <property type="component" value="Unassembled WGS sequence"/>
</dbReference>
<proteinExistence type="predicted"/>